<reference evidence="3" key="1">
    <citation type="submission" date="2015-08" db="EMBL/GenBank/DDBJ databases">
        <title>Genome sequence of the strict anaerobe Clostridium homopropionicum LuHBu1 (DSM 5847T).</title>
        <authorList>
            <person name="Poehlein A."/>
            <person name="Beck M."/>
            <person name="Schiel-Bengelsdorf B."/>
            <person name="Bengelsdorf F.R."/>
            <person name="Daniel R."/>
            <person name="Duerre P."/>
        </authorList>
    </citation>
    <scope>NUCLEOTIDE SEQUENCE [LARGE SCALE GENOMIC DNA]</scope>
    <source>
        <strain evidence="3">DSM 5847</strain>
    </source>
</reference>
<protein>
    <submittedName>
        <fullName evidence="2">von Willebrand factor type A domain protein</fullName>
    </submittedName>
</protein>
<dbReference type="Proteomes" id="UP000037043">
    <property type="component" value="Unassembled WGS sequence"/>
</dbReference>
<dbReference type="Gene3D" id="3.40.50.410">
    <property type="entry name" value="von Willebrand factor, type A domain"/>
    <property type="match status" value="2"/>
</dbReference>
<dbReference type="SMART" id="SM00327">
    <property type="entry name" value="VWA"/>
    <property type="match status" value="2"/>
</dbReference>
<dbReference type="Pfam" id="PF13519">
    <property type="entry name" value="VWA_2"/>
    <property type="match status" value="1"/>
</dbReference>
<dbReference type="EMBL" id="LHUR01000005">
    <property type="protein sequence ID" value="KOA21412.1"/>
    <property type="molecule type" value="Genomic_DNA"/>
</dbReference>
<name>A0A0L6ZEN2_9CLOT</name>
<dbReference type="InterPro" id="IPR051266">
    <property type="entry name" value="CLCR"/>
</dbReference>
<evidence type="ECO:0000313" key="2">
    <source>
        <dbReference type="EMBL" id="KOA21412.1"/>
    </source>
</evidence>
<proteinExistence type="predicted"/>
<keyword evidence="3" id="KW-1185">Reference proteome</keyword>
<evidence type="ECO:0000259" key="1">
    <source>
        <dbReference type="PROSITE" id="PS50234"/>
    </source>
</evidence>
<dbReference type="STRING" id="36844.SAMN04488501_105143"/>
<dbReference type="RefSeq" id="WP_052219695.1">
    <property type="nucleotide sequence ID" value="NZ_LHUR01000005.1"/>
</dbReference>
<dbReference type="AlphaFoldDB" id="A0A0L6ZEN2"/>
<dbReference type="PANTHER" id="PTHR10579:SF43">
    <property type="entry name" value="ZINC FINGER (C3HC4-TYPE RING FINGER) FAMILY PROTEIN"/>
    <property type="match status" value="1"/>
</dbReference>
<feature type="domain" description="VWFA" evidence="1">
    <location>
        <begin position="87"/>
        <end position="322"/>
    </location>
</feature>
<dbReference type="Pfam" id="PF00092">
    <property type="entry name" value="VWA"/>
    <property type="match status" value="1"/>
</dbReference>
<evidence type="ECO:0000313" key="3">
    <source>
        <dbReference type="Proteomes" id="UP000037043"/>
    </source>
</evidence>
<dbReference type="CDD" id="cd00198">
    <property type="entry name" value="vWFA"/>
    <property type="match status" value="2"/>
</dbReference>
<accession>A0A0L6ZEN2</accession>
<dbReference type="InterPro" id="IPR036465">
    <property type="entry name" value="vWFA_dom_sf"/>
</dbReference>
<sequence>MKKHQGITRFLSISAIIIFLFSQMNFTIVKASSNGNSGNNNASLSNGEAAPSNIVREAEQEFTINFAVQPEEIRAKDVTVNTGAYKEIVLVMDTSGSMGDKLDKEQKLTTLKKIASNFIDKFSSDSKASIAAVGYNVSAEILGEGLVNSSKFQDLKNRINSLSAEGSTNTGDGLRKAYYLLNNGRADAKKYIILITDGAPTAYTAKSGTVNYTESFLYKQGVITDSNEETEFSSITSKKFETSDAPVGTYVSYYGDRAQIDAMNYVQNIGNLIKAKESIKSFVVGFGYGINSPELSEIARAINGKKVKANNKNQINKIYEEIAKAISSTISTEANFYLTVPNGIEVTNLPEGLEYNDGAISGTVKTINYSIEDDGNNGGGNDYYKAEPVNFSISFKGKITNTSLIQQDYKITGESTYLSYVVSDKEYKHYFNDVDIKINNKVTLKAPIKTTQALASGVDKDKLKVNDSFNINYTIDPSEGIEKIKNDSLYKKNKEIILVVDTSGSMAWDINGNNVTGNRVYCSEEEAKKHTNWGRERVWTFWPYYYEWRYYYINSQDSRLNLAKDAIDIFLNKFQNDSKTNIGLVTYSDKAYIKKDFGDNISSQDVGDAEGGTNTGDGLRKAYYMLKNSNDADKYIVLLTDGAPTSYSVGRNDSYYNYNYILDNSENYKVFGGYSYDKPEATEYAKEMMEKINNDTSTKINTFLVGFTSGADSSALNEIANASENVKVIQATSSSEIQQVYNGIAEEIKLPTVKDIKFQVKLPEGLIAQEVKYINSQTPVENLSIEEGGKVIVGSLDNINYNLIKKINNIDYYTVDDSILEKLKFTVKVKATKAGDYLLGNEENASSISYTDVDGSSYVNRFTPEISLKVIDEQAPISITKFGIFTSKVAAGQEGTIESYIKSGEAQVISGFTYTLGSLLDIGYAKEDDIGKPLGEDLTLNISTNGIDFRGNSTFMLYTIVNGKLTLMENWKNISNGQISISGNKLNMGQKYIITQNFVPYIFDSNQSEIDIYNSITINSVVNTINSIKLLSNTELPDLD</sequence>
<dbReference type="PATRIC" id="fig|1121318.3.peg.82"/>
<dbReference type="SUPFAM" id="SSF53300">
    <property type="entry name" value="vWA-like"/>
    <property type="match status" value="2"/>
</dbReference>
<dbReference type="PANTHER" id="PTHR10579">
    <property type="entry name" value="CALCIUM-ACTIVATED CHLORIDE CHANNEL REGULATOR"/>
    <property type="match status" value="1"/>
</dbReference>
<dbReference type="InterPro" id="IPR002035">
    <property type="entry name" value="VWF_A"/>
</dbReference>
<feature type="domain" description="VWFA" evidence="1">
    <location>
        <begin position="495"/>
        <end position="744"/>
    </location>
</feature>
<comment type="caution">
    <text evidence="2">The sequence shown here is derived from an EMBL/GenBank/DDBJ whole genome shotgun (WGS) entry which is preliminary data.</text>
</comment>
<gene>
    <name evidence="2" type="ORF">CLHOM_00830</name>
</gene>
<dbReference type="PROSITE" id="PS50234">
    <property type="entry name" value="VWFA"/>
    <property type="match status" value="2"/>
</dbReference>
<organism evidence="2 3">
    <name type="scientific">Clostridium homopropionicum DSM 5847</name>
    <dbReference type="NCBI Taxonomy" id="1121318"/>
    <lineage>
        <taxon>Bacteria</taxon>
        <taxon>Bacillati</taxon>
        <taxon>Bacillota</taxon>
        <taxon>Clostridia</taxon>
        <taxon>Eubacteriales</taxon>
        <taxon>Clostridiaceae</taxon>
        <taxon>Clostridium</taxon>
    </lineage>
</organism>